<protein>
    <recommendedName>
        <fullName evidence="3">MarR family transcriptional regulator</fullName>
    </recommendedName>
</protein>
<dbReference type="RefSeq" id="WP_261493710.1">
    <property type="nucleotide sequence ID" value="NZ_JAOCQF010000001.1"/>
</dbReference>
<gene>
    <name evidence="1" type="ORF">N5I32_01965</name>
</gene>
<name>A0ABT2NH78_9RHOB</name>
<reference evidence="2" key="1">
    <citation type="submission" date="2023-07" db="EMBL/GenBank/DDBJ databases">
        <title>Defluviimonas sediminis sp. nov., isolated from mangrove sediment.</title>
        <authorList>
            <person name="Liu L."/>
            <person name="Li J."/>
            <person name="Huang Y."/>
            <person name="Pan J."/>
            <person name="Li M."/>
        </authorList>
    </citation>
    <scope>NUCLEOTIDE SEQUENCE [LARGE SCALE GENOMIC DNA]</scope>
    <source>
        <strain evidence="2">FT324</strain>
    </source>
</reference>
<evidence type="ECO:0000313" key="2">
    <source>
        <dbReference type="Proteomes" id="UP001205601"/>
    </source>
</evidence>
<accession>A0ABT2NH78</accession>
<organism evidence="1 2">
    <name type="scientific">Albidovulum sediminis</name>
    <dbReference type="NCBI Taxonomy" id="3066345"/>
    <lineage>
        <taxon>Bacteria</taxon>
        <taxon>Pseudomonadati</taxon>
        <taxon>Pseudomonadota</taxon>
        <taxon>Alphaproteobacteria</taxon>
        <taxon>Rhodobacterales</taxon>
        <taxon>Paracoccaceae</taxon>
        <taxon>Albidovulum</taxon>
    </lineage>
</organism>
<dbReference type="Proteomes" id="UP001205601">
    <property type="component" value="Unassembled WGS sequence"/>
</dbReference>
<keyword evidence="2" id="KW-1185">Reference proteome</keyword>
<dbReference type="EMBL" id="JAOCQF010000001">
    <property type="protein sequence ID" value="MCT8328272.1"/>
    <property type="molecule type" value="Genomic_DNA"/>
</dbReference>
<evidence type="ECO:0008006" key="3">
    <source>
        <dbReference type="Google" id="ProtNLM"/>
    </source>
</evidence>
<proteinExistence type="predicted"/>
<sequence length="43" mass="4767">MNRQAASPASEIEAEFAALLRSMTHAQFGRFLDMIEKEGANAR</sequence>
<comment type="caution">
    <text evidence="1">The sequence shown here is derived from an EMBL/GenBank/DDBJ whole genome shotgun (WGS) entry which is preliminary data.</text>
</comment>
<evidence type="ECO:0000313" key="1">
    <source>
        <dbReference type="EMBL" id="MCT8328272.1"/>
    </source>
</evidence>